<name>A0A3G5AFN7_9VIRU</name>
<organism evidence="2">
    <name type="scientific">Solivirus sp</name>
    <dbReference type="NCBI Taxonomy" id="2487772"/>
    <lineage>
        <taxon>Viruses</taxon>
        <taxon>Pithoviruses</taxon>
    </lineage>
</organism>
<dbReference type="PANTHER" id="PTHR24637:SF422">
    <property type="entry name" value="COLLAGEN IV NC1 DOMAIN-CONTAINING PROTEIN"/>
    <property type="match status" value="1"/>
</dbReference>
<proteinExistence type="predicted"/>
<reference evidence="2" key="1">
    <citation type="submission" date="2018-10" db="EMBL/GenBank/DDBJ databases">
        <title>Hidden diversity of soil giant viruses.</title>
        <authorList>
            <person name="Schulz F."/>
            <person name="Alteio L."/>
            <person name="Goudeau D."/>
            <person name="Ryan E.M."/>
            <person name="Malmstrom R.R."/>
            <person name="Blanchard J."/>
            <person name="Woyke T."/>
        </authorList>
    </citation>
    <scope>NUCLEOTIDE SEQUENCE</scope>
    <source>
        <strain evidence="2">SOV1</strain>
    </source>
</reference>
<evidence type="ECO:0000313" key="2">
    <source>
        <dbReference type="EMBL" id="AYV86026.1"/>
    </source>
</evidence>
<gene>
    <name evidence="2" type="ORF">Solivirus3_26</name>
</gene>
<dbReference type="Pfam" id="PF01391">
    <property type="entry name" value="Collagen"/>
    <property type="match status" value="1"/>
</dbReference>
<protein>
    <recommendedName>
        <fullName evidence="3">Collagen triple helix repeat protein</fullName>
    </recommendedName>
</protein>
<dbReference type="PANTHER" id="PTHR24637">
    <property type="entry name" value="COLLAGEN"/>
    <property type="match status" value="1"/>
</dbReference>
<dbReference type="InterPro" id="IPR008160">
    <property type="entry name" value="Collagen"/>
</dbReference>
<accession>A0A3G5AFN7</accession>
<dbReference type="EMBL" id="MK072491">
    <property type="protein sequence ID" value="AYV86026.1"/>
    <property type="molecule type" value="Genomic_DNA"/>
</dbReference>
<feature type="region of interest" description="Disordered" evidence="1">
    <location>
        <begin position="91"/>
        <end position="195"/>
    </location>
</feature>
<sequence length="357" mass="36531">MNCSKDRITRFDNIDSIRKEQIQEFINQHVEFLIDEQGGLYEIFSSKKLKKIASEEDFIFTDLLTGRVYRVSPLKCKIKEIDCSSVREISCSSSSSSSSYNCFSGPTGPTGSTGPTGQAGISSSTGATGSTGSTGPTGATGAAGISSSTGSTGWTGYTGPTGPTGQAGISSSTGATGSTGSTGPTGSTGSTGSTGAVSIGPPDVFSLIPATLILSGNFVHQVTDGSGFANVPGSIWSVDSGAIYYIDFFANAFLNASFSIFLNVSVFGSAPGGALGTVTNPNTQQTVDLNLGTGGSIISLTRNNTISNVFVLQNVIPILVSISTPSAIFLQLTLNSNTVAGVAFTPINGRFAVYKLN</sequence>
<evidence type="ECO:0000256" key="1">
    <source>
        <dbReference type="SAM" id="MobiDB-lite"/>
    </source>
</evidence>
<evidence type="ECO:0008006" key="3">
    <source>
        <dbReference type="Google" id="ProtNLM"/>
    </source>
</evidence>